<keyword evidence="1" id="KW-0472">Membrane</keyword>
<name>A0A1X7TR91_AMPQE</name>
<keyword evidence="1" id="KW-0812">Transmembrane</keyword>
<dbReference type="InParanoid" id="A0A1X7TR91"/>
<proteinExistence type="predicted"/>
<organism evidence="2">
    <name type="scientific">Amphimedon queenslandica</name>
    <name type="common">Sponge</name>
    <dbReference type="NCBI Taxonomy" id="400682"/>
    <lineage>
        <taxon>Eukaryota</taxon>
        <taxon>Metazoa</taxon>
        <taxon>Porifera</taxon>
        <taxon>Demospongiae</taxon>
        <taxon>Heteroscleromorpha</taxon>
        <taxon>Haplosclerida</taxon>
        <taxon>Niphatidae</taxon>
        <taxon>Amphimedon</taxon>
    </lineage>
</organism>
<protein>
    <submittedName>
        <fullName evidence="2">Uncharacterized protein</fullName>
    </submittedName>
</protein>
<dbReference type="AlphaFoldDB" id="A0A1X7TR91"/>
<feature type="transmembrane region" description="Helical" evidence="1">
    <location>
        <begin position="20"/>
        <end position="41"/>
    </location>
</feature>
<keyword evidence="1" id="KW-1133">Transmembrane helix</keyword>
<reference evidence="2" key="1">
    <citation type="submission" date="2017-05" db="UniProtKB">
        <authorList>
            <consortium name="EnsemblMetazoa"/>
        </authorList>
    </citation>
    <scope>IDENTIFICATION</scope>
</reference>
<accession>A0A1X7TR91</accession>
<evidence type="ECO:0000313" key="2">
    <source>
        <dbReference type="EnsemblMetazoa" id="Aqu2.1.17472_001"/>
    </source>
</evidence>
<evidence type="ECO:0000256" key="1">
    <source>
        <dbReference type="SAM" id="Phobius"/>
    </source>
</evidence>
<dbReference type="EnsemblMetazoa" id="Aqu2.1.17472_001">
    <property type="protein sequence ID" value="Aqu2.1.17472_001"/>
    <property type="gene ID" value="Aqu2.1.17472"/>
</dbReference>
<sequence length="42" mass="4979">MTLRDKYNSLLLKTTLRRIFNSIVSYFNINSLSIIIICFSCY</sequence>